<name>A0A6N9T3M7_9HYPH</name>
<comment type="caution">
    <text evidence="2">The sequence shown here is derived from an EMBL/GenBank/DDBJ whole genome shotgun (WGS) entry which is preliminary data.</text>
</comment>
<sequence length="381" mass="42091">MRRQGSSSCLLAFFTRRRAVASAAANAADVRDPDRAGRPVLVFPNLNLAEWRAKALSFESEIAKAVVGQDRAIRLMTIATLCRGHVLLEGDVGVGKTTLLRTVARALGGPYERIEGTVDLMPNDMLYTPFIGEDGRPRVDPGPALAHGENLAIFFFNEINRARPQVHALLLRMMAERSVTAFRREVRFPHLQVFADRNKVERDETFELPAAARDRFFMEIRVAAPAERAMRSRLVFDPAFHDVDALIGRVDEGILPYDRLAELATAIQATIHASPAIEAYVIGLWDVLRDLAGNDIAIEGVDVARLVVGGASPRGLSALVRAARANAWLEGRDSVVPEDVRAMFPVVMGHRIFFSPIYEMRRDEISPALHRAVFDAVPIPA</sequence>
<dbReference type="InterPro" id="IPR050764">
    <property type="entry name" value="CbbQ/NirQ/NorQ/GpvN"/>
</dbReference>
<dbReference type="PIRSF" id="PIRSF002849">
    <property type="entry name" value="AAA_ATPase_chaperone_MoxR_prd"/>
    <property type="match status" value="1"/>
</dbReference>
<dbReference type="InterPro" id="IPR003593">
    <property type="entry name" value="AAA+_ATPase"/>
</dbReference>
<dbReference type="InterPro" id="IPR011703">
    <property type="entry name" value="ATPase_AAA-3"/>
</dbReference>
<dbReference type="InterPro" id="IPR001270">
    <property type="entry name" value="ClpA/B"/>
</dbReference>
<dbReference type="AlphaFoldDB" id="A0A6N9T3M7"/>
<dbReference type="PRINTS" id="PR00300">
    <property type="entry name" value="CLPPROTEASEA"/>
</dbReference>
<dbReference type="Pfam" id="PF07726">
    <property type="entry name" value="AAA_3"/>
    <property type="match status" value="1"/>
</dbReference>
<dbReference type="SUPFAM" id="SSF52540">
    <property type="entry name" value="P-loop containing nucleoside triphosphate hydrolases"/>
    <property type="match status" value="1"/>
</dbReference>
<reference evidence="2 3" key="1">
    <citation type="submission" date="2020-01" db="EMBL/GenBank/DDBJ databases">
        <title>Jiella pacifica sp. nov.</title>
        <authorList>
            <person name="Xue Z."/>
            <person name="Zhu S."/>
            <person name="Chen J."/>
            <person name="Yang J."/>
        </authorList>
    </citation>
    <scope>NUCLEOTIDE SEQUENCE [LARGE SCALE GENOMIC DNA]</scope>
    <source>
        <strain evidence="2 3">40Bstr34</strain>
    </source>
</reference>
<dbReference type="PANTHER" id="PTHR42759">
    <property type="entry name" value="MOXR FAMILY PROTEIN"/>
    <property type="match status" value="1"/>
</dbReference>
<protein>
    <submittedName>
        <fullName evidence="2">AAA domain-containing protein</fullName>
    </submittedName>
</protein>
<dbReference type="InterPro" id="IPR041628">
    <property type="entry name" value="ChlI/MoxR_AAA_lid"/>
</dbReference>
<dbReference type="Pfam" id="PF17863">
    <property type="entry name" value="AAA_lid_2"/>
    <property type="match status" value="1"/>
</dbReference>
<proteinExistence type="predicted"/>
<dbReference type="Proteomes" id="UP000469011">
    <property type="component" value="Unassembled WGS sequence"/>
</dbReference>
<evidence type="ECO:0000313" key="2">
    <source>
        <dbReference type="EMBL" id="NDW05983.1"/>
    </source>
</evidence>
<dbReference type="GO" id="GO:0016887">
    <property type="term" value="F:ATP hydrolysis activity"/>
    <property type="evidence" value="ECO:0007669"/>
    <property type="project" value="InterPro"/>
</dbReference>
<evidence type="ECO:0000259" key="1">
    <source>
        <dbReference type="SMART" id="SM00382"/>
    </source>
</evidence>
<dbReference type="Gene3D" id="1.10.8.80">
    <property type="entry name" value="Magnesium chelatase subunit I, C-Terminal domain"/>
    <property type="match status" value="1"/>
</dbReference>
<dbReference type="PANTHER" id="PTHR42759:SF6">
    <property type="entry name" value="REGULATORY PROTEIN-RELATED"/>
    <property type="match status" value="1"/>
</dbReference>
<dbReference type="GO" id="GO:0005524">
    <property type="term" value="F:ATP binding"/>
    <property type="evidence" value="ECO:0007669"/>
    <property type="project" value="InterPro"/>
</dbReference>
<evidence type="ECO:0000313" key="3">
    <source>
        <dbReference type="Proteomes" id="UP000469011"/>
    </source>
</evidence>
<dbReference type="SMART" id="SM00382">
    <property type="entry name" value="AAA"/>
    <property type="match status" value="1"/>
</dbReference>
<gene>
    <name evidence="2" type="ORF">GTK09_16300</name>
</gene>
<dbReference type="EMBL" id="JAAAMG010000013">
    <property type="protein sequence ID" value="NDW05983.1"/>
    <property type="molecule type" value="Genomic_DNA"/>
</dbReference>
<dbReference type="Gene3D" id="3.40.50.300">
    <property type="entry name" value="P-loop containing nucleotide triphosphate hydrolases"/>
    <property type="match status" value="1"/>
</dbReference>
<dbReference type="InterPro" id="IPR027417">
    <property type="entry name" value="P-loop_NTPase"/>
</dbReference>
<dbReference type="CDD" id="cd00009">
    <property type="entry name" value="AAA"/>
    <property type="match status" value="1"/>
</dbReference>
<keyword evidence="3" id="KW-1185">Reference proteome</keyword>
<accession>A0A6N9T3M7</accession>
<feature type="domain" description="AAA+ ATPase" evidence="1">
    <location>
        <begin position="82"/>
        <end position="226"/>
    </location>
</feature>
<organism evidence="2 3">
    <name type="scientific">Jiella pacifica</name>
    <dbReference type="NCBI Taxonomy" id="2696469"/>
    <lineage>
        <taxon>Bacteria</taxon>
        <taxon>Pseudomonadati</taxon>
        <taxon>Pseudomonadota</taxon>
        <taxon>Alphaproteobacteria</taxon>
        <taxon>Hyphomicrobiales</taxon>
        <taxon>Aurantimonadaceae</taxon>
        <taxon>Jiella</taxon>
    </lineage>
</organism>